<dbReference type="InterPro" id="IPR036890">
    <property type="entry name" value="HATPase_C_sf"/>
</dbReference>
<evidence type="ECO:0000259" key="12">
    <source>
        <dbReference type="Pfam" id="PF23539"/>
    </source>
</evidence>
<evidence type="ECO:0000313" key="14">
    <source>
        <dbReference type="Proteomes" id="UP001139264"/>
    </source>
</evidence>
<dbReference type="GO" id="GO:0005524">
    <property type="term" value="F:ATP binding"/>
    <property type="evidence" value="ECO:0007669"/>
    <property type="project" value="UniProtKB-KW"/>
</dbReference>
<sequence length="464" mass="50375">MIDSATRAETAPAHSTGWIRDRLRKKNDDDWERPAPTRDQVRRDIIGTAAVILVAAIALETSRGFGAAGGEDRPIWLQHLVLALMVAPLALRRRFPITVLLVSSVLFFLLSTYMPAISTQLAFQAAYFASIYSGVAWARDRRLLRLALVAVVAAMALWLILGFTVSNFYDSFVESLNESATEDDDTYRGILPPLASYAFYSFLINAAFFGGAILFGLTSWRSAHQRERLAEQADQLRTQSAELAHQAVVNERLRIARELHDVVAHHIAVIGVHAGAARRVMEKKPETAAGALQTIEDSSREAVEEMRSLLGVLRASDEADPAGDGARRSPEPGLADLETLVAEHRANGLRVTFTRVEDIPGALDTVAAPLALSVYRTVQESLANVCRHSTAGSAVVALRTGSSDGVRWLEVETVDDGGPRPGSRAGSGFGLRGIRERAALHGGTADIGPRAGGGWRVRVRFTQR</sequence>
<dbReference type="GO" id="GO:0000155">
    <property type="term" value="F:phosphorelay sensor kinase activity"/>
    <property type="evidence" value="ECO:0007669"/>
    <property type="project" value="InterPro"/>
</dbReference>
<dbReference type="Proteomes" id="UP001139264">
    <property type="component" value="Unassembled WGS sequence"/>
</dbReference>
<evidence type="ECO:0000256" key="8">
    <source>
        <dbReference type="ARBA" id="ARBA00023012"/>
    </source>
</evidence>
<accession>A0A9X1S651</accession>
<dbReference type="AlphaFoldDB" id="A0A9X1S651"/>
<dbReference type="Pfam" id="PF23539">
    <property type="entry name" value="DUF7134"/>
    <property type="match status" value="1"/>
</dbReference>
<evidence type="ECO:0000313" key="13">
    <source>
        <dbReference type="EMBL" id="MCC3268557.1"/>
    </source>
</evidence>
<feature type="transmembrane region" description="Helical" evidence="9">
    <location>
        <begin position="146"/>
        <end position="169"/>
    </location>
</feature>
<dbReference type="InterPro" id="IPR050482">
    <property type="entry name" value="Sensor_HK_TwoCompSys"/>
</dbReference>
<evidence type="ECO:0000256" key="4">
    <source>
        <dbReference type="ARBA" id="ARBA00022679"/>
    </source>
</evidence>
<evidence type="ECO:0000256" key="3">
    <source>
        <dbReference type="ARBA" id="ARBA00022553"/>
    </source>
</evidence>
<dbReference type="PANTHER" id="PTHR24421:SF10">
    <property type="entry name" value="NITRATE_NITRITE SENSOR PROTEIN NARQ"/>
    <property type="match status" value="1"/>
</dbReference>
<dbReference type="Gene3D" id="3.30.565.10">
    <property type="entry name" value="Histidine kinase-like ATPase, C-terminal domain"/>
    <property type="match status" value="1"/>
</dbReference>
<keyword evidence="7" id="KW-0067">ATP-binding</keyword>
<dbReference type="Pfam" id="PF07730">
    <property type="entry name" value="HisKA_3"/>
    <property type="match status" value="1"/>
</dbReference>
<keyword evidence="9" id="KW-0812">Transmembrane</keyword>
<keyword evidence="9" id="KW-0472">Membrane</keyword>
<feature type="domain" description="Signal transduction histidine kinase subgroup 3 dimerisation and phosphoacceptor" evidence="11">
    <location>
        <begin position="251"/>
        <end position="317"/>
    </location>
</feature>
<evidence type="ECO:0000256" key="2">
    <source>
        <dbReference type="ARBA" id="ARBA00012438"/>
    </source>
</evidence>
<feature type="transmembrane region" description="Helical" evidence="9">
    <location>
        <begin position="98"/>
        <end position="115"/>
    </location>
</feature>
<dbReference type="InterPro" id="IPR003594">
    <property type="entry name" value="HATPase_dom"/>
</dbReference>
<keyword evidence="4" id="KW-0808">Transferase</keyword>
<dbReference type="RefSeq" id="WP_227907086.1">
    <property type="nucleotide sequence ID" value="NZ_CP095461.1"/>
</dbReference>
<feature type="transmembrane region" description="Helical" evidence="9">
    <location>
        <begin position="121"/>
        <end position="139"/>
    </location>
</feature>
<dbReference type="PANTHER" id="PTHR24421">
    <property type="entry name" value="NITRATE/NITRITE SENSOR PROTEIN NARX-RELATED"/>
    <property type="match status" value="1"/>
</dbReference>
<feature type="transmembrane region" description="Helical" evidence="9">
    <location>
        <begin position="197"/>
        <end position="218"/>
    </location>
</feature>
<keyword evidence="6 13" id="KW-0418">Kinase</keyword>
<proteinExistence type="predicted"/>
<name>A0A9X1S651_9MICC</name>
<feature type="domain" description="DUF7134" evidence="12">
    <location>
        <begin position="50"/>
        <end position="158"/>
    </location>
</feature>
<dbReference type="InterPro" id="IPR011712">
    <property type="entry name" value="Sig_transdc_His_kin_sub3_dim/P"/>
</dbReference>
<keyword evidence="8" id="KW-0902">Two-component regulatory system</keyword>
<dbReference type="SUPFAM" id="SSF55874">
    <property type="entry name" value="ATPase domain of HSP90 chaperone/DNA topoisomerase II/histidine kinase"/>
    <property type="match status" value="1"/>
</dbReference>
<feature type="domain" description="Histidine kinase/HSP90-like ATPase" evidence="10">
    <location>
        <begin position="373"/>
        <end position="461"/>
    </location>
</feature>
<dbReference type="GO" id="GO:0016020">
    <property type="term" value="C:membrane"/>
    <property type="evidence" value="ECO:0007669"/>
    <property type="project" value="InterPro"/>
</dbReference>
<dbReference type="CDD" id="cd16917">
    <property type="entry name" value="HATPase_UhpB-NarQ-NarX-like"/>
    <property type="match status" value="1"/>
</dbReference>
<keyword evidence="9" id="KW-1133">Transmembrane helix</keyword>
<comment type="caution">
    <text evidence="13">The sequence shown here is derived from an EMBL/GenBank/DDBJ whole genome shotgun (WGS) entry which is preliminary data.</text>
</comment>
<dbReference type="Gene3D" id="1.20.5.1930">
    <property type="match status" value="1"/>
</dbReference>
<evidence type="ECO:0000256" key="7">
    <source>
        <dbReference type="ARBA" id="ARBA00022840"/>
    </source>
</evidence>
<dbReference type="GO" id="GO:0046983">
    <property type="term" value="F:protein dimerization activity"/>
    <property type="evidence" value="ECO:0007669"/>
    <property type="project" value="InterPro"/>
</dbReference>
<evidence type="ECO:0000259" key="10">
    <source>
        <dbReference type="Pfam" id="PF02518"/>
    </source>
</evidence>
<dbReference type="Pfam" id="PF02518">
    <property type="entry name" value="HATPase_c"/>
    <property type="match status" value="1"/>
</dbReference>
<evidence type="ECO:0000256" key="6">
    <source>
        <dbReference type="ARBA" id="ARBA00022777"/>
    </source>
</evidence>
<reference evidence="13" key="1">
    <citation type="submission" date="2021-10" db="EMBL/GenBank/DDBJ databases">
        <title>Novel species in genus Arthrobacter.</title>
        <authorList>
            <person name="Liu Y."/>
        </authorList>
    </citation>
    <scope>NUCLEOTIDE SEQUENCE</scope>
    <source>
        <strain evidence="13">Zg-Y809</strain>
    </source>
</reference>
<evidence type="ECO:0000259" key="11">
    <source>
        <dbReference type="Pfam" id="PF07730"/>
    </source>
</evidence>
<keyword evidence="3" id="KW-0597">Phosphoprotein</keyword>
<keyword evidence="5" id="KW-0547">Nucleotide-binding</keyword>
<dbReference type="EMBL" id="JAJFZP010000005">
    <property type="protein sequence ID" value="MCC3268557.1"/>
    <property type="molecule type" value="Genomic_DNA"/>
</dbReference>
<evidence type="ECO:0000256" key="9">
    <source>
        <dbReference type="SAM" id="Phobius"/>
    </source>
</evidence>
<comment type="catalytic activity">
    <reaction evidence="1">
        <text>ATP + protein L-histidine = ADP + protein N-phospho-L-histidine.</text>
        <dbReference type="EC" id="2.7.13.3"/>
    </reaction>
</comment>
<evidence type="ECO:0000256" key="1">
    <source>
        <dbReference type="ARBA" id="ARBA00000085"/>
    </source>
</evidence>
<dbReference type="InterPro" id="IPR055558">
    <property type="entry name" value="DUF7134"/>
</dbReference>
<evidence type="ECO:0000256" key="5">
    <source>
        <dbReference type="ARBA" id="ARBA00022741"/>
    </source>
</evidence>
<organism evidence="13 14">
    <name type="scientific">Arthrobacter gengyunqii</name>
    <dbReference type="NCBI Taxonomy" id="2886940"/>
    <lineage>
        <taxon>Bacteria</taxon>
        <taxon>Bacillati</taxon>
        <taxon>Actinomycetota</taxon>
        <taxon>Actinomycetes</taxon>
        <taxon>Micrococcales</taxon>
        <taxon>Micrococcaceae</taxon>
        <taxon>Arthrobacter</taxon>
    </lineage>
</organism>
<dbReference type="EC" id="2.7.13.3" evidence="2"/>
<protein>
    <recommendedName>
        <fullName evidence="2">histidine kinase</fullName>
        <ecNumber evidence="2">2.7.13.3</ecNumber>
    </recommendedName>
</protein>
<gene>
    <name evidence="13" type="ORF">LJ751_04165</name>
</gene>